<sequence length="136" mass="15644">MQITIAIKVPYYQYKIVKTRSTGSGSRTTRSRSRTARSRSTEDRRYAVPRGSQFCKSGMEQSKNGNADDMKQITVVTKEEEQERKRDIFRCKAVLCCTLCRDEIVYILTEFFIDHLCRQGESNSAFPLFILHCGIG</sequence>
<comment type="caution">
    <text evidence="2">The sequence shown here is derived from an EMBL/GenBank/DDBJ whole genome shotgun (WGS) entry which is preliminary data.</text>
</comment>
<protein>
    <submittedName>
        <fullName evidence="2">Uncharacterized protein</fullName>
    </submittedName>
</protein>
<dbReference type="EMBL" id="JYDV01000042">
    <property type="protein sequence ID" value="KRZ38787.1"/>
    <property type="molecule type" value="Genomic_DNA"/>
</dbReference>
<evidence type="ECO:0000313" key="3">
    <source>
        <dbReference type="Proteomes" id="UP000054826"/>
    </source>
</evidence>
<evidence type="ECO:0000256" key="1">
    <source>
        <dbReference type="SAM" id="MobiDB-lite"/>
    </source>
</evidence>
<dbReference type="AlphaFoldDB" id="A0A0V1JUV7"/>
<evidence type="ECO:0000313" key="2">
    <source>
        <dbReference type="EMBL" id="KRZ38787.1"/>
    </source>
</evidence>
<gene>
    <name evidence="2" type="ORF">T4C_9884</name>
</gene>
<feature type="region of interest" description="Disordered" evidence="1">
    <location>
        <begin position="22"/>
        <end position="46"/>
    </location>
</feature>
<reference evidence="2 3" key="1">
    <citation type="submission" date="2015-01" db="EMBL/GenBank/DDBJ databases">
        <title>Evolution of Trichinella species and genotypes.</title>
        <authorList>
            <person name="Korhonen P.K."/>
            <person name="Edoardo P."/>
            <person name="Giuseppe L.R."/>
            <person name="Gasser R.B."/>
        </authorList>
    </citation>
    <scope>NUCLEOTIDE SEQUENCE [LARGE SCALE GENOMIC DNA]</scope>
    <source>
        <strain evidence="2">ISS176</strain>
    </source>
</reference>
<proteinExistence type="predicted"/>
<name>A0A0V1JUV7_TRIPS</name>
<accession>A0A0V1JUV7</accession>
<organism evidence="2 3">
    <name type="scientific">Trichinella pseudospiralis</name>
    <name type="common">Parasitic roundworm</name>
    <dbReference type="NCBI Taxonomy" id="6337"/>
    <lineage>
        <taxon>Eukaryota</taxon>
        <taxon>Metazoa</taxon>
        <taxon>Ecdysozoa</taxon>
        <taxon>Nematoda</taxon>
        <taxon>Enoplea</taxon>
        <taxon>Dorylaimia</taxon>
        <taxon>Trichinellida</taxon>
        <taxon>Trichinellidae</taxon>
        <taxon>Trichinella</taxon>
    </lineage>
</organism>
<dbReference type="Proteomes" id="UP000054826">
    <property type="component" value="Unassembled WGS sequence"/>
</dbReference>